<accession>A0A6N8CQT7</accession>
<keyword evidence="7" id="KW-1185">Reference proteome</keyword>
<evidence type="ECO:0000256" key="5">
    <source>
        <dbReference type="ARBA" id="ARBA00023277"/>
    </source>
</evidence>
<sequence length="215" mass="22608">MNIDMLKNKKIVAIIRGATPENIIPIASALREGGISLIEITMEAPRALQALEALSAYDDPTIIAGAGTVLDTETAKASILSGAKFIFSPTVHSKTIQLTKSYGVMSIPGAYTPTEIQMAYENGADAIKVFPASTLGTGFFKQVAGPLPQIPLMATGGIDESNLADYLAAGAIAVGIGSSLVNTKQPITESYLTELTNKAKRYMSKVNTENPTTKS</sequence>
<dbReference type="Proteomes" id="UP000440978">
    <property type="component" value="Unassembled WGS sequence"/>
</dbReference>
<dbReference type="NCBIfam" id="TIGR01182">
    <property type="entry name" value="eda"/>
    <property type="match status" value="1"/>
</dbReference>
<name>A0A6N8CQT7_9BACI</name>
<comment type="pathway">
    <text evidence="1">Carbohydrate acid metabolism.</text>
</comment>
<comment type="caution">
    <text evidence="6">The sequence shown here is derived from an EMBL/GenBank/DDBJ whole genome shotgun (WGS) entry which is preliminary data.</text>
</comment>
<evidence type="ECO:0000256" key="1">
    <source>
        <dbReference type="ARBA" id="ARBA00004761"/>
    </source>
</evidence>
<dbReference type="OrthoDB" id="9802667at2"/>
<dbReference type="SUPFAM" id="SSF51569">
    <property type="entry name" value="Aldolase"/>
    <property type="match status" value="1"/>
</dbReference>
<comment type="similarity">
    <text evidence="2">Belongs to the KHG/KDPG aldolase family.</text>
</comment>
<evidence type="ECO:0000256" key="3">
    <source>
        <dbReference type="ARBA" id="ARBA00011233"/>
    </source>
</evidence>
<dbReference type="RefSeq" id="WP_155219440.1">
    <property type="nucleotide sequence ID" value="NZ_WNHB01000015.1"/>
</dbReference>
<dbReference type="EMBL" id="WNHB01000015">
    <property type="protein sequence ID" value="MTT32401.1"/>
    <property type="molecule type" value="Genomic_DNA"/>
</dbReference>
<dbReference type="CDD" id="cd00452">
    <property type="entry name" value="KDPG_aldolase"/>
    <property type="match status" value="1"/>
</dbReference>
<dbReference type="GO" id="GO:0008700">
    <property type="term" value="F:(R,S)-4-hydroxy-2-oxoglutarate aldolase activity"/>
    <property type="evidence" value="ECO:0007669"/>
    <property type="project" value="UniProtKB-EC"/>
</dbReference>
<proteinExistence type="inferred from homology"/>
<organism evidence="6 7">
    <name type="scientific">Terrilactibacillus tamarindi</name>
    <dbReference type="NCBI Taxonomy" id="2599694"/>
    <lineage>
        <taxon>Bacteria</taxon>
        <taxon>Bacillati</taxon>
        <taxon>Bacillota</taxon>
        <taxon>Bacilli</taxon>
        <taxon>Bacillales</taxon>
        <taxon>Bacillaceae</taxon>
        <taxon>Terrilactibacillus</taxon>
    </lineage>
</organism>
<dbReference type="Pfam" id="PF01081">
    <property type="entry name" value="Aldolase"/>
    <property type="match status" value="1"/>
</dbReference>
<reference evidence="6 7" key="1">
    <citation type="submission" date="2019-11" db="EMBL/GenBank/DDBJ databases">
        <title>Terrilactibacillus tamarindus sp. nov. BCM23-1 isolated from bark of Tamarindus indica.</title>
        <authorList>
            <person name="Kingkaew E."/>
            <person name="Tanasupawat S."/>
        </authorList>
    </citation>
    <scope>NUCLEOTIDE SEQUENCE [LARGE SCALE GENOMIC DNA]</scope>
    <source>
        <strain evidence="6 7">BCM23-1</strain>
    </source>
</reference>
<dbReference type="InterPro" id="IPR000887">
    <property type="entry name" value="Aldlse_KDPG_KHG"/>
</dbReference>
<dbReference type="Gene3D" id="3.20.20.70">
    <property type="entry name" value="Aldolase class I"/>
    <property type="match status" value="1"/>
</dbReference>
<keyword evidence="5" id="KW-0119">Carbohydrate metabolism</keyword>
<keyword evidence="4 6" id="KW-0456">Lyase</keyword>
<dbReference type="EC" id="4.1.3.16" evidence="6"/>
<comment type="subunit">
    <text evidence="3">Homotrimer.</text>
</comment>
<dbReference type="PANTHER" id="PTHR30246:SF1">
    <property type="entry name" value="2-DEHYDRO-3-DEOXY-6-PHOSPHOGALACTONATE ALDOLASE-RELATED"/>
    <property type="match status" value="1"/>
</dbReference>
<dbReference type="GO" id="GO:0008675">
    <property type="term" value="F:2-dehydro-3-deoxy-phosphogluconate aldolase activity"/>
    <property type="evidence" value="ECO:0007669"/>
    <property type="project" value="UniProtKB-EC"/>
</dbReference>
<evidence type="ECO:0000256" key="4">
    <source>
        <dbReference type="ARBA" id="ARBA00023239"/>
    </source>
</evidence>
<evidence type="ECO:0000313" key="7">
    <source>
        <dbReference type="Proteomes" id="UP000440978"/>
    </source>
</evidence>
<evidence type="ECO:0000313" key="6">
    <source>
        <dbReference type="EMBL" id="MTT32401.1"/>
    </source>
</evidence>
<protein>
    <submittedName>
        <fullName evidence="6">Bifunctional 4-hydroxy-2-oxoglutarate aldolase/2-dehydro-3-deoxy-phosphogluconate aldolase</fullName>
        <ecNumber evidence="6">4.1.2.14</ecNumber>
        <ecNumber evidence="6">4.1.3.16</ecNumber>
    </submittedName>
</protein>
<evidence type="ECO:0000256" key="2">
    <source>
        <dbReference type="ARBA" id="ARBA00006906"/>
    </source>
</evidence>
<dbReference type="PANTHER" id="PTHR30246">
    <property type="entry name" value="2-KETO-3-DEOXY-6-PHOSPHOGLUCONATE ALDOLASE"/>
    <property type="match status" value="1"/>
</dbReference>
<dbReference type="EC" id="4.1.2.14" evidence="6"/>
<dbReference type="AlphaFoldDB" id="A0A6N8CQT7"/>
<dbReference type="InterPro" id="IPR013785">
    <property type="entry name" value="Aldolase_TIM"/>
</dbReference>
<gene>
    <name evidence="6" type="primary">eda</name>
    <name evidence="6" type="ORF">GMB86_10325</name>
</gene>